<dbReference type="Proteomes" id="UP000053911">
    <property type="component" value="Unassembled WGS sequence"/>
</dbReference>
<dbReference type="AlphaFoldDB" id="A0A101EK27"/>
<accession>A0A101EK27</accession>
<dbReference type="EMBL" id="LGFD01000075">
    <property type="protein sequence ID" value="KUK16708.1"/>
    <property type="molecule type" value="Genomic_DNA"/>
</dbReference>
<sequence>MYIFYFLAAMYNHVHNFSFLGLGGQYNLNLLKTRVIKVNFKWDLR</sequence>
<gene>
    <name evidence="1" type="ORF">XD54_1999</name>
</gene>
<name>A0A101EK27_9EURY</name>
<proteinExistence type="predicted"/>
<organism evidence="1 2">
    <name type="scientific">Thermococcus sibiricus</name>
    <dbReference type="NCBI Taxonomy" id="172049"/>
    <lineage>
        <taxon>Archaea</taxon>
        <taxon>Methanobacteriati</taxon>
        <taxon>Methanobacteriota</taxon>
        <taxon>Thermococci</taxon>
        <taxon>Thermococcales</taxon>
        <taxon>Thermococcaceae</taxon>
        <taxon>Thermococcus</taxon>
    </lineage>
</organism>
<evidence type="ECO:0000313" key="2">
    <source>
        <dbReference type="Proteomes" id="UP000053911"/>
    </source>
</evidence>
<protein>
    <submittedName>
        <fullName evidence="1">Uncharacterized protein</fullName>
    </submittedName>
</protein>
<dbReference type="PATRIC" id="fig|172049.5.peg.266"/>
<evidence type="ECO:0000313" key="1">
    <source>
        <dbReference type="EMBL" id="KUK16708.1"/>
    </source>
</evidence>
<comment type="caution">
    <text evidence="1">The sequence shown here is derived from an EMBL/GenBank/DDBJ whole genome shotgun (WGS) entry which is preliminary data.</text>
</comment>
<reference evidence="2" key="1">
    <citation type="journal article" date="2015" name="MBio">
        <title>Genome-Resolved Metagenomic Analysis Reveals Roles for Candidate Phyla and Other Microbial Community Members in Biogeochemical Transformations in Oil Reservoirs.</title>
        <authorList>
            <person name="Hu P."/>
            <person name="Tom L."/>
            <person name="Singh A."/>
            <person name="Thomas B.C."/>
            <person name="Baker B.J."/>
            <person name="Piceno Y.M."/>
            <person name="Andersen G.L."/>
            <person name="Banfield J.F."/>
        </authorList>
    </citation>
    <scope>NUCLEOTIDE SEQUENCE [LARGE SCALE GENOMIC DNA]</scope>
</reference>